<dbReference type="InterPro" id="IPR022742">
    <property type="entry name" value="Hydrolase_4"/>
</dbReference>
<accession>A0A511VZW0</accession>
<protein>
    <submittedName>
        <fullName evidence="2">Alpha/beta hydrolase</fullName>
    </submittedName>
</protein>
<dbReference type="Pfam" id="PF12146">
    <property type="entry name" value="Hydrolase_4"/>
    <property type="match status" value="1"/>
</dbReference>
<keyword evidence="2" id="KW-0378">Hydrolase</keyword>
<name>A0A511VZW0_9BACI</name>
<dbReference type="InterPro" id="IPR029058">
    <property type="entry name" value="AB_hydrolase_fold"/>
</dbReference>
<dbReference type="Gene3D" id="3.40.50.1820">
    <property type="entry name" value="alpha/beta hydrolase"/>
    <property type="match status" value="1"/>
</dbReference>
<sequence>MKKKLLIILGSLFVVVIVGLAFAGNYFYDQGIKRGTEVELHREDEAVNVVATDESQMLIDEANDWYDEQETEIIEMTAYDDLNLVAQFIEGDSDEQKAVILAHGFRNTSDNMGQLAKFYYDKGFDILIPDARGHGESEGDYIGYGWHDRHDYVDWIDVLVEEYRAEDIILHGNSMGAATVLMTSGEELPEQVKGIIADSGYSSVKDELAHQLNHIYGLPAFPLLEVTSVVTNIRAGYTLGEASAIDQLKQNELPLFIIHGDDDDLVPTEMAYEIAEATAGDYEMWIVPGAGHTKAFDNVTEEFYERVSGFINTVLDE</sequence>
<dbReference type="EMBL" id="BJYA01000001">
    <property type="protein sequence ID" value="GEN44370.1"/>
    <property type="molecule type" value="Genomic_DNA"/>
</dbReference>
<dbReference type="AlphaFoldDB" id="A0A511VZW0"/>
<dbReference type="PANTHER" id="PTHR43358">
    <property type="entry name" value="ALPHA/BETA-HYDROLASE"/>
    <property type="match status" value="1"/>
</dbReference>
<dbReference type="SUPFAM" id="SSF53474">
    <property type="entry name" value="alpha/beta-Hydrolases"/>
    <property type="match status" value="1"/>
</dbReference>
<evidence type="ECO:0000313" key="2">
    <source>
        <dbReference type="EMBL" id="GEN44370.1"/>
    </source>
</evidence>
<dbReference type="PANTHER" id="PTHR43358:SF4">
    <property type="entry name" value="ALPHA_BETA HYDROLASE FOLD-1 DOMAIN-CONTAINING PROTEIN"/>
    <property type="match status" value="1"/>
</dbReference>
<evidence type="ECO:0000313" key="3">
    <source>
        <dbReference type="Proteomes" id="UP000321440"/>
    </source>
</evidence>
<proteinExistence type="predicted"/>
<keyword evidence="3" id="KW-1185">Reference proteome</keyword>
<evidence type="ECO:0000259" key="1">
    <source>
        <dbReference type="Pfam" id="PF12146"/>
    </source>
</evidence>
<dbReference type="GO" id="GO:0016787">
    <property type="term" value="F:hydrolase activity"/>
    <property type="evidence" value="ECO:0007669"/>
    <property type="project" value="UniProtKB-KW"/>
</dbReference>
<dbReference type="Proteomes" id="UP000321440">
    <property type="component" value="Unassembled WGS sequence"/>
</dbReference>
<organism evidence="2 3">
    <name type="scientific">Alkalibacillus haloalkaliphilus</name>
    <dbReference type="NCBI Taxonomy" id="94136"/>
    <lineage>
        <taxon>Bacteria</taxon>
        <taxon>Bacillati</taxon>
        <taxon>Bacillota</taxon>
        <taxon>Bacilli</taxon>
        <taxon>Bacillales</taxon>
        <taxon>Bacillaceae</taxon>
        <taxon>Alkalibacillus</taxon>
    </lineage>
</organism>
<feature type="domain" description="Serine aminopeptidase S33" evidence="1">
    <location>
        <begin position="95"/>
        <end position="209"/>
    </location>
</feature>
<comment type="caution">
    <text evidence="2">The sequence shown here is derived from an EMBL/GenBank/DDBJ whole genome shotgun (WGS) entry which is preliminary data.</text>
</comment>
<dbReference type="RefSeq" id="WP_146813400.1">
    <property type="nucleotide sequence ID" value="NZ_BJYA01000001.1"/>
</dbReference>
<reference evidence="2 3" key="1">
    <citation type="submission" date="2019-07" db="EMBL/GenBank/DDBJ databases">
        <title>Whole genome shotgun sequence of Alkalibacillus haloalkaliphilus NBRC 103110.</title>
        <authorList>
            <person name="Hosoyama A."/>
            <person name="Uohara A."/>
            <person name="Ohji S."/>
            <person name="Ichikawa N."/>
        </authorList>
    </citation>
    <scope>NUCLEOTIDE SEQUENCE [LARGE SCALE GENOMIC DNA]</scope>
    <source>
        <strain evidence="2 3">NBRC 103110</strain>
    </source>
</reference>
<dbReference type="InterPro" id="IPR052920">
    <property type="entry name" value="DNA-binding_regulatory"/>
</dbReference>
<gene>
    <name evidence="2" type="ORF">AHA02nite_01460</name>
</gene>
<dbReference type="OrthoDB" id="9776685at2"/>